<reference evidence="1" key="1">
    <citation type="submission" date="2023-04" db="EMBL/GenBank/DDBJ databases">
        <title>The human skin virome in hidradenitis suppurativa patients.</title>
        <authorList>
            <person name="Jansen D."/>
        </authorList>
    </citation>
    <scope>NUCLEOTIDE SEQUENCE</scope>
    <source>
        <strain evidence="1">VC3_JansenPhageK</strain>
    </source>
</reference>
<organism evidence="1">
    <name type="scientific">Staphylococcus phage HS14</name>
    <dbReference type="NCBI Taxonomy" id="3056404"/>
    <lineage>
        <taxon>Viruses</taxon>
    </lineage>
</organism>
<evidence type="ECO:0000313" key="1">
    <source>
        <dbReference type="EMBL" id="WLJ25996.1"/>
    </source>
</evidence>
<proteinExistence type="predicted"/>
<dbReference type="EMBL" id="OQ890320">
    <property type="protein sequence ID" value="WLJ25996.1"/>
    <property type="molecule type" value="Genomic_DNA"/>
</dbReference>
<sequence length="48" mass="5504">MSVVVFYFKRLDFDTDNQNPSNSTGSINKNTEVYTLNINQVSILPYIC</sequence>
<protein>
    <submittedName>
        <fullName evidence="1">Uncharacterized protein</fullName>
    </submittedName>
</protein>
<accession>A0AA49X583</accession>
<name>A0AA49X583_9VIRU</name>